<dbReference type="Pfam" id="PF00583">
    <property type="entry name" value="Acetyltransf_1"/>
    <property type="match status" value="1"/>
</dbReference>
<dbReference type="STRING" id="942150.IV64_GL002634"/>
<dbReference type="EMBL" id="JQCL01000057">
    <property type="protein sequence ID" value="KRO10940.1"/>
    <property type="molecule type" value="Genomic_DNA"/>
</dbReference>
<dbReference type="InterPro" id="IPR016181">
    <property type="entry name" value="Acyl_CoA_acyltransferase"/>
</dbReference>
<comment type="caution">
    <text evidence="2">The sequence shown here is derived from an EMBL/GenBank/DDBJ whole genome shotgun (WGS) entry which is preliminary data.</text>
</comment>
<dbReference type="CDD" id="cd04301">
    <property type="entry name" value="NAT_SF"/>
    <property type="match status" value="1"/>
</dbReference>
<reference evidence="2 3" key="1">
    <citation type="journal article" date="2015" name="Genome Announc.">
        <title>Expanding the biotechnology potential of lactobacilli through comparative genomics of 213 strains and associated genera.</title>
        <authorList>
            <person name="Sun Z."/>
            <person name="Harris H.M."/>
            <person name="McCann A."/>
            <person name="Guo C."/>
            <person name="Argimon S."/>
            <person name="Zhang W."/>
            <person name="Yang X."/>
            <person name="Jeffery I.B."/>
            <person name="Cooney J.C."/>
            <person name="Kagawa T.F."/>
            <person name="Liu W."/>
            <person name="Song Y."/>
            <person name="Salvetti E."/>
            <person name="Wrobel A."/>
            <person name="Rasinkangas P."/>
            <person name="Parkhill J."/>
            <person name="Rea M.C."/>
            <person name="O'Sullivan O."/>
            <person name="Ritari J."/>
            <person name="Douillard F.P."/>
            <person name="Paul Ross R."/>
            <person name="Yang R."/>
            <person name="Briner A.E."/>
            <person name="Felis G.E."/>
            <person name="de Vos W.M."/>
            <person name="Barrangou R."/>
            <person name="Klaenhammer T.R."/>
            <person name="Caufield P.W."/>
            <person name="Cui Y."/>
            <person name="Zhang H."/>
            <person name="O'Toole P.W."/>
        </authorList>
    </citation>
    <scope>NUCLEOTIDE SEQUENCE [LARGE SCALE GENOMIC DNA]</scope>
    <source>
        <strain evidence="2 3">LMG 26013</strain>
    </source>
</reference>
<feature type="domain" description="N-acetyltransferase" evidence="1">
    <location>
        <begin position="13"/>
        <end position="175"/>
    </location>
</feature>
<name>A0A0R2MEQ6_9LACO</name>
<organism evidence="2 3">
    <name type="scientific">Lactiplantibacillus xiangfangensis</name>
    <dbReference type="NCBI Taxonomy" id="942150"/>
    <lineage>
        <taxon>Bacteria</taxon>
        <taxon>Bacillati</taxon>
        <taxon>Bacillota</taxon>
        <taxon>Bacilli</taxon>
        <taxon>Lactobacillales</taxon>
        <taxon>Lactobacillaceae</taxon>
        <taxon>Lactiplantibacillus</taxon>
    </lineage>
</organism>
<keyword evidence="2" id="KW-0808">Transferase</keyword>
<evidence type="ECO:0000313" key="3">
    <source>
        <dbReference type="Proteomes" id="UP000051783"/>
    </source>
</evidence>
<evidence type="ECO:0000313" key="2">
    <source>
        <dbReference type="EMBL" id="KRO10940.1"/>
    </source>
</evidence>
<dbReference type="SUPFAM" id="SSF55729">
    <property type="entry name" value="Acyl-CoA N-acyltransferases (Nat)"/>
    <property type="match status" value="1"/>
</dbReference>
<dbReference type="InterPro" id="IPR000182">
    <property type="entry name" value="GNAT_dom"/>
</dbReference>
<dbReference type="PROSITE" id="PS51186">
    <property type="entry name" value="GNAT"/>
    <property type="match status" value="1"/>
</dbReference>
<keyword evidence="3" id="KW-1185">Reference proteome</keyword>
<protein>
    <submittedName>
        <fullName evidence="2">Acetyltransferase</fullName>
    </submittedName>
</protein>
<dbReference type="GO" id="GO:0016747">
    <property type="term" value="F:acyltransferase activity, transferring groups other than amino-acyl groups"/>
    <property type="evidence" value="ECO:0007669"/>
    <property type="project" value="InterPro"/>
</dbReference>
<gene>
    <name evidence="2" type="ORF">IV64_GL002634</name>
</gene>
<sequence>MKLSTLQAELPNFKIRLLTLEDQEELLALEQSNPEYHRYFSPEPLTTEEVQHDLTATPHTVVPEQKQVFGFYLANRLVAVLDVLNQYPQEQFLFIGLLMVNQAYQRKTVGKVIMTGLMQAAMKSGVVCLQLTRVATDTGVETFWKKLGFENGDQLFLPLKHGGRLPVTTMSRLLK</sequence>
<evidence type="ECO:0000259" key="1">
    <source>
        <dbReference type="PROSITE" id="PS51186"/>
    </source>
</evidence>
<dbReference type="AlphaFoldDB" id="A0A0R2MEQ6"/>
<dbReference type="Gene3D" id="3.40.630.30">
    <property type="match status" value="1"/>
</dbReference>
<proteinExistence type="predicted"/>
<dbReference type="Proteomes" id="UP000051783">
    <property type="component" value="Unassembled WGS sequence"/>
</dbReference>
<accession>A0A0R2MEQ6</accession>
<dbReference type="PATRIC" id="fig|942150.3.peg.2745"/>
<dbReference type="OrthoDB" id="9782266at2"/>
<dbReference type="RefSeq" id="WP_057706385.1">
    <property type="nucleotide sequence ID" value="NZ_JQCL01000057.1"/>
</dbReference>